<evidence type="ECO:0000313" key="2">
    <source>
        <dbReference type="Proteomes" id="UP000824136"/>
    </source>
</evidence>
<comment type="caution">
    <text evidence="1">The sequence shown here is derived from an EMBL/GenBank/DDBJ whole genome shotgun (WGS) entry which is preliminary data.</text>
</comment>
<accession>A0A9D1KJR0</accession>
<gene>
    <name evidence="1" type="ORF">IAC39_05630</name>
</gene>
<reference evidence="1" key="2">
    <citation type="journal article" date="2021" name="PeerJ">
        <title>Extensive microbial diversity within the chicken gut microbiome revealed by metagenomics and culture.</title>
        <authorList>
            <person name="Gilroy R."/>
            <person name="Ravi A."/>
            <person name="Getino M."/>
            <person name="Pursley I."/>
            <person name="Horton D.L."/>
            <person name="Alikhan N.F."/>
            <person name="Baker D."/>
            <person name="Gharbi K."/>
            <person name="Hall N."/>
            <person name="Watson M."/>
            <person name="Adriaenssens E.M."/>
            <person name="Foster-Nyarko E."/>
            <person name="Jarju S."/>
            <person name="Secka A."/>
            <person name="Antonio M."/>
            <person name="Oren A."/>
            <person name="Chaudhuri R.R."/>
            <person name="La Ragione R."/>
            <person name="Hildebrand F."/>
            <person name="Pallen M.J."/>
        </authorList>
    </citation>
    <scope>NUCLEOTIDE SEQUENCE</scope>
    <source>
        <strain evidence="1">CHK33-4379</strain>
    </source>
</reference>
<organism evidence="1 2">
    <name type="scientific">Candidatus Faeciplasma pullistercoris</name>
    <dbReference type="NCBI Taxonomy" id="2840800"/>
    <lineage>
        <taxon>Bacteria</taxon>
        <taxon>Bacillati</taxon>
        <taxon>Bacillota</taxon>
        <taxon>Clostridia</taxon>
        <taxon>Eubacteriales</taxon>
        <taxon>Oscillospiraceae</taxon>
        <taxon>Oscillospiraceae incertae sedis</taxon>
        <taxon>Candidatus Faeciplasma</taxon>
    </lineage>
</organism>
<name>A0A9D1KJR0_9FIRM</name>
<reference evidence="1" key="1">
    <citation type="submission" date="2020-10" db="EMBL/GenBank/DDBJ databases">
        <authorList>
            <person name="Gilroy R."/>
        </authorList>
    </citation>
    <scope>NUCLEOTIDE SEQUENCE</scope>
    <source>
        <strain evidence="1">CHK33-4379</strain>
    </source>
</reference>
<dbReference type="Proteomes" id="UP000824136">
    <property type="component" value="Unassembled WGS sequence"/>
</dbReference>
<dbReference type="AlphaFoldDB" id="A0A9D1KJR0"/>
<sequence>MDIEFVNPGVDYMIQRIMDFQTEAESAFWSEPLYRFYPQLDKAYAISLPFSERNEYIERTMRAVYAKLEDTINEKVALYIRHWNACKPQITAALSDAFGVDCANLFNDIRCNLSLNPIEPRFLKERCYDTFYLNSERGAIGGGIHEIIHFVWFHVWNGLFGDSYDEYERPSLKWILSEMVVESVMKDERLSSINPYFPRENGGCIYPYFFDMVVDGKPILDTLDAMYQSQSIEDFMRNSYAYCKEHEATIREHIQNSEGGIFAG</sequence>
<proteinExistence type="predicted"/>
<protein>
    <submittedName>
        <fullName evidence="1">Uncharacterized protein</fullName>
    </submittedName>
</protein>
<dbReference type="EMBL" id="DVLL01000020">
    <property type="protein sequence ID" value="HIT59169.1"/>
    <property type="molecule type" value="Genomic_DNA"/>
</dbReference>
<evidence type="ECO:0000313" key="1">
    <source>
        <dbReference type="EMBL" id="HIT59169.1"/>
    </source>
</evidence>